<dbReference type="OrthoDB" id="9763654at2"/>
<keyword evidence="8" id="KW-1185">Reference proteome</keyword>
<evidence type="ECO:0000256" key="2">
    <source>
        <dbReference type="ARBA" id="ARBA00022692"/>
    </source>
</evidence>
<dbReference type="Pfam" id="PF03699">
    <property type="entry name" value="UPF0182"/>
    <property type="match status" value="1"/>
</dbReference>
<comment type="similarity">
    <text evidence="5">Belongs to the UPF0182 family.</text>
</comment>
<evidence type="ECO:0000256" key="1">
    <source>
        <dbReference type="ARBA" id="ARBA00022475"/>
    </source>
</evidence>
<dbReference type="GO" id="GO:0005576">
    <property type="term" value="C:extracellular region"/>
    <property type="evidence" value="ECO:0007669"/>
    <property type="project" value="TreeGrafter"/>
</dbReference>
<evidence type="ECO:0000256" key="4">
    <source>
        <dbReference type="ARBA" id="ARBA00023136"/>
    </source>
</evidence>
<feature type="compositionally biased region" description="Low complexity" evidence="6">
    <location>
        <begin position="510"/>
        <end position="520"/>
    </location>
</feature>
<evidence type="ECO:0000256" key="6">
    <source>
        <dbReference type="SAM" id="MobiDB-lite"/>
    </source>
</evidence>
<reference evidence="7" key="1">
    <citation type="submission" date="2019-09" db="EMBL/GenBank/DDBJ databases">
        <authorList>
            <person name="Li J."/>
        </authorList>
    </citation>
    <scope>NUCLEOTIDE SEQUENCE [LARGE SCALE GENOMIC DNA]</scope>
    <source>
        <strain evidence="7">NRBC 14897</strain>
    </source>
</reference>
<feature type="region of interest" description="Disordered" evidence="6">
    <location>
        <begin position="899"/>
        <end position="930"/>
    </location>
</feature>
<keyword evidence="1 5" id="KW-1003">Cell membrane</keyword>
<proteinExistence type="inferred from homology"/>
<comment type="caution">
    <text evidence="7">The sequence shown here is derived from an EMBL/GenBank/DDBJ whole genome shotgun (WGS) entry which is preliminary data.</text>
</comment>
<protein>
    <recommendedName>
        <fullName evidence="5">UPF0182 protein ESP62_018335</fullName>
    </recommendedName>
</protein>
<feature type="transmembrane region" description="Helical" evidence="5">
    <location>
        <begin position="110"/>
        <end position="130"/>
    </location>
</feature>
<dbReference type="PANTHER" id="PTHR39344">
    <property type="entry name" value="UPF0182 PROTEIN SLL1060"/>
    <property type="match status" value="1"/>
</dbReference>
<dbReference type="EMBL" id="SDPP02000006">
    <property type="protein sequence ID" value="KAA1373045.1"/>
    <property type="molecule type" value="Genomic_DNA"/>
</dbReference>
<keyword evidence="2 5" id="KW-0812">Transmembrane</keyword>
<dbReference type="GO" id="GO:0005886">
    <property type="term" value="C:plasma membrane"/>
    <property type="evidence" value="ECO:0007669"/>
    <property type="project" value="UniProtKB-SubCell"/>
</dbReference>
<feature type="transmembrane region" description="Helical" evidence="5">
    <location>
        <begin position="23"/>
        <end position="45"/>
    </location>
</feature>
<gene>
    <name evidence="7" type="ORF">ESP62_018335</name>
</gene>
<dbReference type="Proteomes" id="UP001515100">
    <property type="component" value="Unassembled WGS sequence"/>
</dbReference>
<feature type="transmembrane region" description="Helical" evidence="5">
    <location>
        <begin position="264"/>
        <end position="282"/>
    </location>
</feature>
<evidence type="ECO:0000256" key="5">
    <source>
        <dbReference type="HAMAP-Rule" id="MF_01600"/>
    </source>
</evidence>
<dbReference type="AlphaFoldDB" id="A0A641AH96"/>
<feature type="transmembrane region" description="Helical" evidence="5">
    <location>
        <begin position="217"/>
        <end position="234"/>
    </location>
</feature>
<evidence type="ECO:0000313" key="8">
    <source>
        <dbReference type="Proteomes" id="UP001515100"/>
    </source>
</evidence>
<keyword evidence="4 5" id="KW-0472">Membrane</keyword>
<keyword evidence="3 5" id="KW-1133">Transmembrane helix</keyword>
<feature type="transmembrane region" description="Helical" evidence="5">
    <location>
        <begin position="289"/>
        <end position="309"/>
    </location>
</feature>
<name>A0A641AH96_9ACTN</name>
<dbReference type="RefSeq" id="WP_129185246.1">
    <property type="nucleotide sequence ID" value="NZ_JAGIOG010000001.1"/>
</dbReference>
<sequence>MSDIFGTPRPRQPRPPAGRRQKVLVPTLITLAVLLFLGSIFTSVWTDRLWFKSVGYSDVFRSILFTRISMFVSMGLIFGLFVMVNLYLAFRTRPESVPVRRDDPAYRYRLALTPIIRPIGIGVFVVLTAFSGSVGASHWDTFKTWRNATPFGIKDPQFGKDVGFYTFDYPWWRFITSFSFAMIIVTVLAVVFVNYVYGGIRIAGRGPKLTRSAQIHLSVLVGLGILTRAVSYYLDRFGLLVANGGLVDGGTFTDINARIPAKNILIWVAIACALLFFASIFIRSWALPAIGLGLLAVSSILLGAIWPAIMQGFQVKPSEPDKEAPYIARNIEATRQAYDVADTQVESYSATTDLTPEALAASAESRVSTRLLDPTLISDAFEQLQQVRGYYSVPKTLDVDRYTLPGETRPQDTIIAARELNLSGLQANQRNWANDHTVYTHGYGIIAARGNQRGPNGEPVFTASDIPQSGEIETSIPPRIYFGEQSPSYSIVGRPKGSAPIEVDIPRGGSASSDSDSDTSNVTQNTYDGKGGVPVGNLFHKVLYAFKFAEPNIVLSGRVNADSKILYDREPRDRVKKVAPWLTVDGDTYPAVVDGRVVWIVDGYTTSNSYPYSEHRSLREATADTLTDGNAQAALPTDQVNYMRNSVKAVVDAYDGTVKLYEWDTKDPVLKTWKKVFPGVIESKSSISTALLEHLRYPVDLFKVQRDVLQRYHVTDAQTFYEDGERWKVPEDPTAPASSRALQPPYYLSTARPGETDPKFSVTSVYLPNSRQNLAAFVSVNSEATDTENFGKMQILQLPSETQIPGPSQIANSFQTDRGVTQALLQFEQSREARILRGNLLTLPVGGSLLYVQPVYIQRSASEGSFPVLQFVAATFGESVGFGTTLDEALKVALGIEQGTTPPAEDGEGDTPDQPTDGGGGGGADTPAKTTAQWLAEASAAYNDAQAALEKGDLAGYQSKINAMNTAIEGAQDSLGTAK</sequence>
<feature type="region of interest" description="Disordered" evidence="6">
    <location>
        <begin position="727"/>
        <end position="754"/>
    </location>
</feature>
<comment type="subcellular location">
    <subcellularLocation>
        <location evidence="5">Cell membrane</location>
        <topology evidence="5">Multi-pass membrane protein</topology>
    </subcellularLocation>
</comment>
<dbReference type="HAMAP" id="MF_01600">
    <property type="entry name" value="UPF0182"/>
    <property type="match status" value="1"/>
</dbReference>
<feature type="transmembrane region" description="Helical" evidence="5">
    <location>
        <begin position="65"/>
        <end position="90"/>
    </location>
</feature>
<evidence type="ECO:0000256" key="3">
    <source>
        <dbReference type="ARBA" id="ARBA00022989"/>
    </source>
</evidence>
<dbReference type="InterPro" id="IPR005372">
    <property type="entry name" value="UPF0182"/>
</dbReference>
<evidence type="ECO:0000313" key="7">
    <source>
        <dbReference type="EMBL" id="KAA1373045.1"/>
    </source>
</evidence>
<feature type="region of interest" description="Disordered" evidence="6">
    <location>
        <begin position="494"/>
        <end position="530"/>
    </location>
</feature>
<feature type="transmembrane region" description="Helical" evidence="5">
    <location>
        <begin position="171"/>
        <end position="197"/>
    </location>
</feature>
<organism evidence="7 8">
    <name type="scientific">Aeromicrobium fastidiosum</name>
    <dbReference type="NCBI Taxonomy" id="52699"/>
    <lineage>
        <taxon>Bacteria</taxon>
        <taxon>Bacillati</taxon>
        <taxon>Actinomycetota</taxon>
        <taxon>Actinomycetes</taxon>
        <taxon>Propionibacteriales</taxon>
        <taxon>Nocardioidaceae</taxon>
        <taxon>Aeromicrobium</taxon>
    </lineage>
</organism>
<accession>A0A641AH96</accession>
<dbReference type="PANTHER" id="PTHR39344:SF1">
    <property type="entry name" value="UPF0182 PROTEIN SLL1060"/>
    <property type="match status" value="1"/>
</dbReference>